<organism evidence="2 3">
    <name type="scientific">Romeriopsis navalis LEGE 11480</name>
    <dbReference type="NCBI Taxonomy" id="2777977"/>
    <lineage>
        <taxon>Bacteria</taxon>
        <taxon>Bacillati</taxon>
        <taxon>Cyanobacteriota</taxon>
        <taxon>Cyanophyceae</taxon>
        <taxon>Leptolyngbyales</taxon>
        <taxon>Leptolyngbyaceae</taxon>
        <taxon>Romeriopsis</taxon>
        <taxon>Romeriopsis navalis</taxon>
    </lineage>
</organism>
<accession>A0A928VKQ8</accession>
<feature type="transmembrane region" description="Helical" evidence="1">
    <location>
        <begin position="181"/>
        <end position="202"/>
    </location>
</feature>
<dbReference type="EMBL" id="JADEXQ010000017">
    <property type="protein sequence ID" value="MBE9029528.1"/>
    <property type="molecule type" value="Genomic_DNA"/>
</dbReference>
<evidence type="ECO:0000313" key="3">
    <source>
        <dbReference type="Proteomes" id="UP000625316"/>
    </source>
</evidence>
<keyword evidence="3" id="KW-1185">Reference proteome</keyword>
<proteinExistence type="predicted"/>
<keyword evidence="1" id="KW-0472">Membrane</keyword>
<feature type="transmembrane region" description="Helical" evidence="1">
    <location>
        <begin position="115"/>
        <end position="142"/>
    </location>
</feature>
<dbReference type="RefSeq" id="WP_264324347.1">
    <property type="nucleotide sequence ID" value="NZ_JADEXQ010000017.1"/>
</dbReference>
<comment type="caution">
    <text evidence="2">The sequence shown here is derived from an EMBL/GenBank/DDBJ whole genome shotgun (WGS) entry which is preliminary data.</text>
</comment>
<feature type="transmembrane region" description="Helical" evidence="1">
    <location>
        <begin position="154"/>
        <end position="175"/>
    </location>
</feature>
<feature type="transmembrane region" description="Helical" evidence="1">
    <location>
        <begin position="76"/>
        <end position="95"/>
    </location>
</feature>
<dbReference type="AlphaFoldDB" id="A0A928VKQ8"/>
<protein>
    <submittedName>
        <fullName evidence="2">Uncharacterized protein</fullName>
    </submittedName>
</protein>
<evidence type="ECO:0000313" key="2">
    <source>
        <dbReference type="EMBL" id="MBE9029528.1"/>
    </source>
</evidence>
<keyword evidence="1" id="KW-1133">Transmembrane helix</keyword>
<dbReference type="Proteomes" id="UP000625316">
    <property type="component" value="Unassembled WGS sequence"/>
</dbReference>
<name>A0A928VKQ8_9CYAN</name>
<sequence>MNSYFEKESNVFLFLLLLGDLAFVVVFAAYKIGWLTSPLFSIGKDLGYAEVYQYIKEYWIAALLFVLFVRRRHAIFLSWSFLFFFLLLDDSLKIHEEFGVYLANYFGLQSIFHSQAIAVGEIGAALVLGCFLFAFIGFAYLFSNHRGKQISKRLFLLVVVLAIFGVLFDFFHSSFPWGQRLWGLIEEVGEMLVMSVILWYVFALKSPPKEASSNSTSHVMSTRR</sequence>
<feature type="transmembrane region" description="Helical" evidence="1">
    <location>
        <begin position="12"/>
        <end position="31"/>
    </location>
</feature>
<reference evidence="2" key="1">
    <citation type="submission" date="2020-10" db="EMBL/GenBank/DDBJ databases">
        <authorList>
            <person name="Castelo-Branco R."/>
            <person name="Eusebio N."/>
            <person name="Adriana R."/>
            <person name="Vieira A."/>
            <person name="Brugerolle De Fraissinette N."/>
            <person name="Rezende De Castro R."/>
            <person name="Schneider M.P."/>
            <person name="Vasconcelos V."/>
            <person name="Leao P.N."/>
        </authorList>
    </citation>
    <scope>NUCLEOTIDE SEQUENCE</scope>
    <source>
        <strain evidence="2">LEGE 11480</strain>
    </source>
</reference>
<feature type="transmembrane region" description="Helical" evidence="1">
    <location>
        <begin position="51"/>
        <end position="69"/>
    </location>
</feature>
<keyword evidence="1" id="KW-0812">Transmembrane</keyword>
<gene>
    <name evidence="2" type="ORF">IQ266_07095</name>
</gene>
<evidence type="ECO:0000256" key="1">
    <source>
        <dbReference type="SAM" id="Phobius"/>
    </source>
</evidence>